<name>A0A8S5L7G4_9CAUD</name>
<reference evidence="1" key="1">
    <citation type="journal article" date="2021" name="Proc. Natl. Acad. Sci. U.S.A.">
        <title>A Catalog of Tens of Thousands of Viruses from Human Metagenomes Reveals Hidden Associations with Chronic Diseases.</title>
        <authorList>
            <person name="Tisza M.J."/>
            <person name="Buck C.B."/>
        </authorList>
    </citation>
    <scope>NUCLEOTIDE SEQUENCE</scope>
    <source>
        <strain evidence="1">Ctt4r3</strain>
    </source>
</reference>
<organism evidence="1">
    <name type="scientific">CrAss-like virus sp. ctt4r3</name>
    <dbReference type="NCBI Taxonomy" id="2823619"/>
    <lineage>
        <taxon>Viruses</taxon>
        <taxon>Duplodnaviria</taxon>
        <taxon>Heunggongvirae</taxon>
        <taxon>Uroviricota</taxon>
        <taxon>Caudoviricetes</taxon>
        <taxon>Crassvirales</taxon>
    </lineage>
</organism>
<dbReference type="EMBL" id="BK014649">
    <property type="protein sequence ID" value="DAD65855.1"/>
    <property type="molecule type" value="Genomic_DNA"/>
</dbReference>
<evidence type="ECO:0000313" key="1">
    <source>
        <dbReference type="EMBL" id="DAD65855.1"/>
    </source>
</evidence>
<proteinExistence type="predicted"/>
<protein>
    <submittedName>
        <fullName evidence="1">Uncharacterized protein</fullName>
    </submittedName>
</protein>
<sequence length="72" mass="8498">MKIHVKIHSKIDENSSPKIHKTGQDRDNFTGNFTSHIKINIKIILKIHVKMDRKIKDFDRDRDVKTVNFISI</sequence>
<accession>A0A8S5L7G4</accession>